<dbReference type="InterPro" id="IPR032675">
    <property type="entry name" value="LRR_dom_sf"/>
</dbReference>
<dbReference type="AlphaFoldDB" id="A0AAV5FRL6"/>
<evidence type="ECO:0000256" key="4">
    <source>
        <dbReference type="ARBA" id="ARBA00022729"/>
    </source>
</evidence>
<keyword evidence="8" id="KW-0325">Glycoprotein</keyword>
<dbReference type="Pfam" id="PF00560">
    <property type="entry name" value="LRR_1"/>
    <property type="match status" value="4"/>
</dbReference>
<accession>A0AAV5FRL6</accession>
<evidence type="ECO:0000256" key="7">
    <source>
        <dbReference type="ARBA" id="ARBA00023136"/>
    </source>
</evidence>
<keyword evidence="7" id="KW-0472">Membrane</keyword>
<dbReference type="GO" id="GO:0016020">
    <property type="term" value="C:membrane"/>
    <property type="evidence" value="ECO:0007669"/>
    <property type="project" value="UniProtKB-SubCell"/>
</dbReference>
<dbReference type="Gene3D" id="3.80.10.10">
    <property type="entry name" value="Ribonuclease Inhibitor"/>
    <property type="match status" value="2"/>
</dbReference>
<evidence type="ECO:0000256" key="3">
    <source>
        <dbReference type="ARBA" id="ARBA00022692"/>
    </source>
</evidence>
<dbReference type="FunFam" id="3.80.10.10:FF:000041">
    <property type="entry name" value="LRR receptor-like serine/threonine-protein kinase ERECTA"/>
    <property type="match status" value="1"/>
</dbReference>
<name>A0AAV5FRL6_ELECO</name>
<dbReference type="SUPFAM" id="SSF52058">
    <property type="entry name" value="L domain-like"/>
    <property type="match status" value="1"/>
</dbReference>
<comment type="caution">
    <text evidence="9">The sequence shown here is derived from an EMBL/GenBank/DDBJ whole genome shotgun (WGS) entry which is preliminary data.</text>
</comment>
<keyword evidence="10" id="KW-1185">Reference proteome</keyword>
<dbReference type="InterPro" id="IPR001611">
    <property type="entry name" value="Leu-rich_rpt"/>
</dbReference>
<dbReference type="Proteomes" id="UP001054889">
    <property type="component" value="Unassembled WGS sequence"/>
</dbReference>
<dbReference type="PANTHER" id="PTHR48061:SF48">
    <property type="entry name" value="OS01G0162500 PROTEIN"/>
    <property type="match status" value="1"/>
</dbReference>
<gene>
    <name evidence="9" type="primary">gb26352</name>
    <name evidence="9" type="ORF">PR202_gb26352</name>
</gene>
<keyword evidence="2" id="KW-0433">Leucine-rich repeat</keyword>
<evidence type="ECO:0000256" key="5">
    <source>
        <dbReference type="ARBA" id="ARBA00022737"/>
    </source>
</evidence>
<reference evidence="9" key="2">
    <citation type="submission" date="2021-12" db="EMBL/GenBank/DDBJ databases">
        <title>Resequencing data analysis of finger millet.</title>
        <authorList>
            <person name="Hatakeyama M."/>
            <person name="Aluri S."/>
            <person name="Balachadran M.T."/>
            <person name="Sivarajan S.R."/>
            <person name="Poveda L."/>
            <person name="Shimizu-Inatsugi R."/>
            <person name="Schlapbach R."/>
            <person name="Sreeman S.M."/>
            <person name="Shimizu K.K."/>
        </authorList>
    </citation>
    <scope>NUCLEOTIDE SEQUENCE</scope>
</reference>
<keyword evidence="5" id="KW-0677">Repeat</keyword>
<keyword evidence="3" id="KW-0812">Transmembrane</keyword>
<evidence type="ECO:0000256" key="2">
    <source>
        <dbReference type="ARBA" id="ARBA00022614"/>
    </source>
</evidence>
<evidence type="ECO:0000313" key="10">
    <source>
        <dbReference type="Proteomes" id="UP001054889"/>
    </source>
</evidence>
<evidence type="ECO:0000313" key="9">
    <source>
        <dbReference type="EMBL" id="GJN37401.1"/>
    </source>
</evidence>
<keyword evidence="6" id="KW-1133">Transmembrane helix</keyword>
<keyword evidence="4" id="KW-0732">Signal</keyword>
<evidence type="ECO:0008006" key="11">
    <source>
        <dbReference type="Google" id="ProtNLM"/>
    </source>
</evidence>
<evidence type="ECO:0000256" key="6">
    <source>
        <dbReference type="ARBA" id="ARBA00022989"/>
    </source>
</evidence>
<reference evidence="9" key="1">
    <citation type="journal article" date="2018" name="DNA Res.">
        <title>Multiple hybrid de novo genome assembly of finger millet, an orphan allotetraploid crop.</title>
        <authorList>
            <person name="Hatakeyama M."/>
            <person name="Aluri S."/>
            <person name="Balachadran M.T."/>
            <person name="Sivarajan S.R."/>
            <person name="Patrignani A."/>
            <person name="Gruter S."/>
            <person name="Poveda L."/>
            <person name="Shimizu-Inatsugi R."/>
            <person name="Baeten J."/>
            <person name="Francoijs K.J."/>
            <person name="Nataraja K.N."/>
            <person name="Reddy Y.A.N."/>
            <person name="Phadnis S."/>
            <person name="Ravikumar R.L."/>
            <person name="Schlapbach R."/>
            <person name="Sreeman S.M."/>
            <person name="Shimizu K.K."/>
        </authorList>
    </citation>
    <scope>NUCLEOTIDE SEQUENCE</scope>
</reference>
<evidence type="ECO:0000256" key="8">
    <source>
        <dbReference type="ARBA" id="ARBA00023180"/>
    </source>
</evidence>
<organism evidence="9 10">
    <name type="scientific">Eleusine coracana subsp. coracana</name>
    <dbReference type="NCBI Taxonomy" id="191504"/>
    <lineage>
        <taxon>Eukaryota</taxon>
        <taxon>Viridiplantae</taxon>
        <taxon>Streptophyta</taxon>
        <taxon>Embryophyta</taxon>
        <taxon>Tracheophyta</taxon>
        <taxon>Spermatophyta</taxon>
        <taxon>Magnoliopsida</taxon>
        <taxon>Liliopsida</taxon>
        <taxon>Poales</taxon>
        <taxon>Poaceae</taxon>
        <taxon>PACMAD clade</taxon>
        <taxon>Chloridoideae</taxon>
        <taxon>Cynodonteae</taxon>
        <taxon>Eleusininae</taxon>
        <taxon>Eleusine</taxon>
    </lineage>
</organism>
<proteinExistence type="predicted"/>
<dbReference type="EMBL" id="BQKI01000095">
    <property type="protein sequence ID" value="GJN37401.1"/>
    <property type="molecule type" value="Genomic_DNA"/>
</dbReference>
<dbReference type="InterPro" id="IPR046956">
    <property type="entry name" value="RLP23-like"/>
</dbReference>
<protein>
    <recommendedName>
        <fullName evidence="11">Leucine-rich repeat-containing N-terminal plant-type domain-containing protein</fullName>
    </recommendedName>
</protein>
<evidence type="ECO:0000256" key="1">
    <source>
        <dbReference type="ARBA" id="ARBA00004479"/>
    </source>
</evidence>
<comment type="subcellular location">
    <subcellularLocation>
        <location evidence="1">Membrane</location>
        <topology evidence="1">Single-pass type I membrane protein</topology>
    </subcellularLocation>
</comment>
<sequence>MAPTILAVKIDERGDGDISWASRKREGALTEALTVRKQRLEAHCQSHAGVLAAALFQFLNLIGRAGTDCCRWMGVRCANTDGRVISLNLGGRGLESGGLHPALFDLTSLKYLNLAYNHFNRSQLPPTGFEWLTKLTHLNLSRCSFSGQNANSLQSLNLNQNQFHGELPDNIKEGCLFEALDFSSNWIEGKLPRSLVACKNLVAQPPQEEKSASVGVLDLLVGLNMSHNSLTGPIPSQLSHLTQLEALDLSSSELYGEIPLDLKTLDALTVLNLSNNKLVGSIPESPHFMTFSNSSFLGNDAFKY</sequence>
<dbReference type="PANTHER" id="PTHR48061">
    <property type="entry name" value="LEUCINE-RICH REPEAT RECEPTOR PROTEIN KINASE EMS1-LIKE-RELATED"/>
    <property type="match status" value="1"/>
</dbReference>